<dbReference type="EMBL" id="BQYH01000017">
    <property type="protein sequence ID" value="GKU73017.1"/>
    <property type="molecule type" value="Genomic_DNA"/>
</dbReference>
<dbReference type="PANTHER" id="PTHR43591">
    <property type="entry name" value="METHYLTRANSFERASE"/>
    <property type="match status" value="1"/>
</dbReference>
<dbReference type="InterPro" id="IPR029063">
    <property type="entry name" value="SAM-dependent_MTases_sf"/>
</dbReference>
<keyword evidence="3" id="KW-0808">Transferase</keyword>
<dbReference type="GO" id="GO:0008757">
    <property type="term" value="F:S-adenosylmethionine-dependent methyltransferase activity"/>
    <property type="evidence" value="ECO:0007669"/>
    <property type="project" value="InterPro"/>
</dbReference>
<accession>A0AA37PMT5</accession>
<dbReference type="Proteomes" id="UP000245060">
    <property type="component" value="Unassembled WGS sequence"/>
</dbReference>
<organism evidence="3 5">
    <name type="scientific">Mycobacterium montefiorense</name>
    <dbReference type="NCBI Taxonomy" id="154654"/>
    <lineage>
        <taxon>Bacteria</taxon>
        <taxon>Bacillati</taxon>
        <taxon>Actinomycetota</taxon>
        <taxon>Actinomycetes</taxon>
        <taxon>Mycobacteriales</taxon>
        <taxon>Mycobacteriaceae</taxon>
        <taxon>Mycobacterium</taxon>
        <taxon>Mycobacterium simiae complex</taxon>
    </lineage>
</organism>
<dbReference type="AlphaFoldDB" id="A0AA37PMT5"/>
<gene>
    <name evidence="2" type="ORF">MmonteBS_12120</name>
    <name evidence="3" type="ORF">NJB18185_27890</name>
</gene>
<keyword evidence="4" id="KW-1185">Reference proteome</keyword>
<evidence type="ECO:0000259" key="1">
    <source>
        <dbReference type="Pfam" id="PF08241"/>
    </source>
</evidence>
<dbReference type="Pfam" id="PF08241">
    <property type="entry name" value="Methyltransf_11"/>
    <property type="match status" value="1"/>
</dbReference>
<reference evidence="2" key="1">
    <citation type="journal article" date="2018" name="Genome Announc.">
        <title>Draft Genome Sequence of Mycobacterium montefiorense Isolated from Japanese Black Salamander (Hynobius nigrescens).</title>
        <authorList>
            <person name="Fukano H."/>
            <person name="Yoshida M."/>
            <person name="Shimizu A."/>
            <person name="Iwao H."/>
            <person name="Katayama Y."/>
            <person name="Omatsu T."/>
            <person name="Mizutani T."/>
            <person name="Kurata O."/>
            <person name="Wada S."/>
            <person name="Hoshino Y."/>
        </authorList>
    </citation>
    <scope>NUCLEOTIDE SEQUENCE</scope>
    <source>
        <strain evidence="2">BS</strain>
    </source>
</reference>
<reference evidence="4" key="2">
    <citation type="submission" date="2018-04" db="EMBL/GenBank/DDBJ databases">
        <title>Draft genome sequence of Mycobacterium montefiorense isolated from Japanese black salamander.</title>
        <authorList>
            <person name="Fukano H."/>
            <person name="Yoshida M."/>
            <person name="Shimizu A."/>
            <person name="Iwao H."/>
            <person name="Kurata O."/>
            <person name="Katayama Y."/>
            <person name="Omatsu T."/>
            <person name="Mizutani T."/>
            <person name="Wada S."/>
            <person name="Hoshino Y."/>
        </authorList>
    </citation>
    <scope>NUCLEOTIDE SEQUENCE [LARGE SCALE GENOMIC DNA]</scope>
    <source>
        <strain evidence="4">BS</strain>
    </source>
</reference>
<evidence type="ECO:0000313" key="5">
    <source>
        <dbReference type="Proteomes" id="UP001139505"/>
    </source>
</evidence>
<name>A0AA37PMT5_9MYCO</name>
<dbReference type="CDD" id="cd02440">
    <property type="entry name" value="AdoMet_MTases"/>
    <property type="match status" value="1"/>
</dbReference>
<dbReference type="EMBL" id="BFCH01000008">
    <property type="protein sequence ID" value="GBG36840.1"/>
    <property type="molecule type" value="Genomic_DNA"/>
</dbReference>
<dbReference type="SUPFAM" id="SSF53335">
    <property type="entry name" value="S-adenosyl-L-methionine-dependent methyltransferases"/>
    <property type="match status" value="1"/>
</dbReference>
<feature type="domain" description="Methyltransferase type 11" evidence="1">
    <location>
        <begin position="58"/>
        <end position="152"/>
    </location>
</feature>
<sequence length="221" mass="23769">MSPSDSDSLVTAHSAIRAFWEQEGARYDQKDAHGIFSDAERQLWTTTLGAIPPRSRVLDIATGTGFLALLLAELGHQVTGFDASQAMLGNARAKAAERGMSITFVEGVTERLPFPDASFDAVTARHFIWTLLEPDKAFAQWRRVLTPGGTLIADSSLNTQVAAHHYSDDVAAALPFSGVGDPAPIVDALRSAGFGEVDVDIHDDEGERRRAVLLARATVGR</sequence>
<dbReference type="Gene3D" id="3.40.50.150">
    <property type="entry name" value="Vaccinia Virus protein VP39"/>
    <property type="match status" value="1"/>
</dbReference>
<reference evidence="3" key="4">
    <citation type="submission" date="2022-04" db="EMBL/GenBank/DDBJ databases">
        <authorList>
            <person name="Komine T."/>
            <person name="Fukano H."/>
            <person name="Wada S."/>
        </authorList>
    </citation>
    <scope>NUCLEOTIDE SEQUENCE</scope>
    <source>
        <strain evidence="3">NJB18185</strain>
    </source>
</reference>
<comment type="caution">
    <text evidence="3">The sequence shown here is derived from an EMBL/GenBank/DDBJ whole genome shotgun (WGS) entry which is preliminary data.</text>
</comment>
<evidence type="ECO:0000313" key="2">
    <source>
        <dbReference type="EMBL" id="GBG36840.1"/>
    </source>
</evidence>
<dbReference type="PANTHER" id="PTHR43591:SF24">
    <property type="entry name" value="2-METHOXY-6-POLYPRENYL-1,4-BENZOQUINOL METHYLASE, MITOCHONDRIAL"/>
    <property type="match status" value="1"/>
</dbReference>
<dbReference type="InterPro" id="IPR013216">
    <property type="entry name" value="Methyltransf_11"/>
</dbReference>
<reference evidence="3" key="3">
    <citation type="journal article" date="2022" name="Microbiol. Resour. Announc.">
        <title>Draft Genome Sequences of Eight Mycobacterium montefiorense Strains Isolated from Salamanders in Captivity.</title>
        <authorList>
            <person name="Komine T."/>
            <person name="Ihara H."/>
            <person name="Fukano H."/>
            <person name="Hoshino Y."/>
            <person name="Kurata O."/>
            <person name="Wada S."/>
        </authorList>
    </citation>
    <scope>NUCLEOTIDE SEQUENCE</scope>
    <source>
        <strain evidence="3">NJB18185</strain>
    </source>
</reference>
<evidence type="ECO:0000313" key="3">
    <source>
        <dbReference type="EMBL" id="GKU73017.1"/>
    </source>
</evidence>
<dbReference type="GO" id="GO:0032259">
    <property type="term" value="P:methylation"/>
    <property type="evidence" value="ECO:0007669"/>
    <property type="project" value="UniProtKB-KW"/>
</dbReference>
<dbReference type="RefSeq" id="WP_108921050.1">
    <property type="nucleotide sequence ID" value="NZ_BFCH01000008.1"/>
</dbReference>
<dbReference type="Proteomes" id="UP001139505">
    <property type="component" value="Unassembled WGS sequence"/>
</dbReference>
<protein>
    <submittedName>
        <fullName evidence="3">Class I SAM-dependent methyltransferase</fullName>
    </submittedName>
</protein>
<proteinExistence type="predicted"/>
<evidence type="ECO:0000313" key="4">
    <source>
        <dbReference type="Proteomes" id="UP000245060"/>
    </source>
</evidence>
<keyword evidence="3" id="KW-0489">Methyltransferase</keyword>